<dbReference type="PANTHER" id="PTHR24171:SF8">
    <property type="entry name" value="BRCA1-ASSOCIATED RING DOMAIN PROTEIN 1"/>
    <property type="match status" value="1"/>
</dbReference>
<accession>A0A2Z6IA57</accession>
<sequence>MLEDALFEAVKGRRLGVVTALLPRVTDLERTDREGATVAMIAAREGVLPILKAILKAGANPLAADREGHSALHWAAANGHAPCIEALAEAGADPNAQDREGVTPLMAALRARRSEAALRLLKCEGTDTELADRDGRKALDYASAASMPDLVDVLLKRGTHTERTERSEGVLGGFFGSVGGGEKTVPPELAKDRYGSNALHQAASRGDAETLARLLSGSRAHVNDRNDAGETPLMTAVRAGSIGCVEALLAARADPNLPAAAGETPAAEAARLGREIVLGKLIAAGANVNAAARNGTTPLLVAIRERQVDVVRLLLANGADAGACDAQNRGPLAYAAASGLESVTVMLLEAGAAR</sequence>
<keyword evidence="5" id="KW-1185">Reference proteome</keyword>
<evidence type="ECO:0000256" key="1">
    <source>
        <dbReference type="ARBA" id="ARBA00022737"/>
    </source>
</evidence>
<dbReference type="InterPro" id="IPR036770">
    <property type="entry name" value="Ankyrin_rpt-contain_sf"/>
</dbReference>
<dbReference type="GO" id="GO:0004842">
    <property type="term" value="F:ubiquitin-protein transferase activity"/>
    <property type="evidence" value="ECO:0007669"/>
    <property type="project" value="TreeGrafter"/>
</dbReference>
<dbReference type="PROSITE" id="PS50297">
    <property type="entry name" value="ANK_REP_REGION"/>
    <property type="match status" value="4"/>
</dbReference>
<dbReference type="SMART" id="SM00248">
    <property type="entry name" value="ANK"/>
    <property type="match status" value="10"/>
</dbReference>
<feature type="repeat" description="ANK" evidence="3">
    <location>
        <begin position="100"/>
        <end position="133"/>
    </location>
</feature>
<dbReference type="PANTHER" id="PTHR24171">
    <property type="entry name" value="ANKYRIN REPEAT DOMAIN-CONTAINING PROTEIN 39-RELATED"/>
    <property type="match status" value="1"/>
</dbReference>
<dbReference type="Pfam" id="PF12796">
    <property type="entry name" value="Ank_2"/>
    <property type="match status" value="3"/>
</dbReference>
<feature type="repeat" description="ANK" evidence="3">
    <location>
        <begin position="294"/>
        <end position="326"/>
    </location>
</feature>
<reference evidence="4 5" key="1">
    <citation type="journal article" date="2018" name="Int. J. Syst. Evol. Microbiol.">
        <title>Mesosutterella multiformis gen. nov., sp. nov., a member of the family Sutterellaceae and Sutterella megalosphaeroides sp. nov., isolated from human faeces.</title>
        <authorList>
            <person name="Sakamoto M."/>
            <person name="Ikeyama N."/>
            <person name="Kunihiro T."/>
            <person name="Iino T."/>
            <person name="Yuki M."/>
            <person name="Ohkuma M."/>
        </authorList>
    </citation>
    <scope>NUCLEOTIDE SEQUENCE [LARGE SCALE GENOMIC DNA]</scope>
    <source>
        <strain evidence="4 5">6FBBBH3</strain>
    </source>
</reference>
<evidence type="ECO:0000256" key="3">
    <source>
        <dbReference type="PROSITE-ProRule" id="PRU00023"/>
    </source>
</evidence>
<proteinExistence type="predicted"/>
<dbReference type="AlphaFoldDB" id="A0A2Z6IA57"/>
<protein>
    <submittedName>
        <fullName evidence="4">Uncharacterized protein</fullName>
    </submittedName>
</protein>
<keyword evidence="2 3" id="KW-0040">ANK repeat</keyword>
<organism evidence="4 5">
    <name type="scientific">Sutterella megalosphaeroides</name>
    <dbReference type="NCBI Taxonomy" id="2494234"/>
    <lineage>
        <taxon>Bacteria</taxon>
        <taxon>Pseudomonadati</taxon>
        <taxon>Pseudomonadota</taxon>
        <taxon>Betaproteobacteria</taxon>
        <taxon>Burkholderiales</taxon>
        <taxon>Sutterellaceae</taxon>
        <taxon>Sutterella</taxon>
    </lineage>
</organism>
<feature type="repeat" description="ANK" evidence="3">
    <location>
        <begin position="67"/>
        <end position="99"/>
    </location>
</feature>
<dbReference type="InterPro" id="IPR002110">
    <property type="entry name" value="Ankyrin_rpt"/>
</dbReference>
<dbReference type="RefSeq" id="WP_120176916.1">
    <property type="nucleotide sequence ID" value="NZ_AP018786.1"/>
</dbReference>
<dbReference type="Gene3D" id="1.25.40.20">
    <property type="entry name" value="Ankyrin repeat-containing domain"/>
    <property type="match status" value="3"/>
</dbReference>
<dbReference type="EMBL" id="AP018786">
    <property type="protein sequence ID" value="BBF23289.1"/>
    <property type="molecule type" value="Genomic_DNA"/>
</dbReference>
<feature type="repeat" description="ANK" evidence="3">
    <location>
        <begin position="194"/>
        <end position="227"/>
    </location>
</feature>
<dbReference type="KEGG" id="sutt:SUTMEG_11800"/>
<dbReference type="SUPFAM" id="SSF48403">
    <property type="entry name" value="Ankyrin repeat"/>
    <property type="match status" value="2"/>
</dbReference>
<feature type="repeat" description="ANK" evidence="3">
    <location>
        <begin position="261"/>
        <end position="293"/>
    </location>
</feature>
<evidence type="ECO:0000256" key="2">
    <source>
        <dbReference type="ARBA" id="ARBA00023043"/>
    </source>
</evidence>
<keyword evidence="1" id="KW-0677">Repeat</keyword>
<dbReference type="PROSITE" id="PS50088">
    <property type="entry name" value="ANK_REPEAT"/>
    <property type="match status" value="7"/>
</dbReference>
<dbReference type="OrthoDB" id="198309at2"/>
<dbReference type="PRINTS" id="PR01415">
    <property type="entry name" value="ANKYRIN"/>
</dbReference>
<dbReference type="GO" id="GO:0085020">
    <property type="term" value="P:protein K6-linked ubiquitination"/>
    <property type="evidence" value="ECO:0007669"/>
    <property type="project" value="TreeGrafter"/>
</dbReference>
<name>A0A2Z6IA57_9BURK</name>
<dbReference type="Proteomes" id="UP000271003">
    <property type="component" value="Chromosome"/>
</dbReference>
<evidence type="ECO:0000313" key="5">
    <source>
        <dbReference type="Proteomes" id="UP000271003"/>
    </source>
</evidence>
<feature type="repeat" description="ANK" evidence="3">
    <location>
        <begin position="228"/>
        <end position="260"/>
    </location>
</feature>
<feature type="repeat" description="ANK" evidence="3">
    <location>
        <begin position="34"/>
        <end position="66"/>
    </location>
</feature>
<gene>
    <name evidence="4" type="ORF">SUTMEG_11800</name>
</gene>
<evidence type="ECO:0000313" key="4">
    <source>
        <dbReference type="EMBL" id="BBF23289.1"/>
    </source>
</evidence>